<dbReference type="Gene3D" id="2.40.440.10">
    <property type="entry name" value="L,D-transpeptidase catalytic domain-like"/>
    <property type="match status" value="1"/>
</dbReference>
<evidence type="ECO:0000259" key="7">
    <source>
        <dbReference type="PROSITE" id="PS52029"/>
    </source>
</evidence>
<gene>
    <name evidence="8" type="ORF">ACE1CC_36010</name>
</gene>
<keyword evidence="2" id="KW-0808">Transferase</keyword>
<proteinExistence type="predicted"/>
<keyword evidence="4 6" id="KW-0573">Peptidoglycan synthesis</keyword>
<feature type="domain" description="L,D-TPase catalytic" evidence="7">
    <location>
        <begin position="120"/>
        <end position="250"/>
    </location>
</feature>
<keyword evidence="9" id="KW-1185">Reference proteome</keyword>
<organism evidence="8 9">
    <name type="scientific">Floridaenema aerugineum BLCC-F46</name>
    <dbReference type="NCBI Taxonomy" id="3153654"/>
    <lineage>
        <taxon>Bacteria</taxon>
        <taxon>Bacillati</taxon>
        <taxon>Cyanobacteriota</taxon>
        <taxon>Cyanophyceae</taxon>
        <taxon>Oscillatoriophycideae</taxon>
        <taxon>Aerosakkonematales</taxon>
        <taxon>Aerosakkonemataceae</taxon>
        <taxon>Floridanema</taxon>
        <taxon>Floridanema aerugineum</taxon>
    </lineage>
</organism>
<evidence type="ECO:0000256" key="2">
    <source>
        <dbReference type="ARBA" id="ARBA00022679"/>
    </source>
</evidence>
<comment type="caution">
    <text evidence="8">The sequence shown here is derived from an EMBL/GenBank/DDBJ whole genome shotgun (WGS) entry which is preliminary data.</text>
</comment>
<dbReference type="PROSITE" id="PS52029">
    <property type="entry name" value="LD_TPASE"/>
    <property type="match status" value="1"/>
</dbReference>
<feature type="active site" description="Proton donor/acceptor" evidence="6">
    <location>
        <position position="206"/>
    </location>
</feature>
<dbReference type="SUPFAM" id="SSF141523">
    <property type="entry name" value="L,D-transpeptidase catalytic domain-like"/>
    <property type="match status" value="1"/>
</dbReference>
<dbReference type="Proteomes" id="UP001576774">
    <property type="component" value="Unassembled WGS sequence"/>
</dbReference>
<feature type="active site" description="Nucleophile" evidence="6">
    <location>
        <position position="223"/>
    </location>
</feature>
<evidence type="ECO:0000256" key="3">
    <source>
        <dbReference type="ARBA" id="ARBA00022960"/>
    </source>
</evidence>
<accession>A0ABV4XJP6</accession>
<protein>
    <submittedName>
        <fullName evidence="8">L,D-transpeptidase family protein</fullName>
    </submittedName>
</protein>
<sequence length="253" mass="27851">MLHKIALSVLICVLSQGCSTNIKQESPPQLTEANPVIINQLPADDLSTRKRRQWQALMAQSVANPKVNNENSASVSIKQFSAGDPRIKNEVAPSRSQIQSTNSLQSVRGGNYMTLTPTGRTNSVGNPLYQIGLYANGQFVGTYFAVSGRAYTQNRNRNQSGTEAPLPDGMYRVARSAVSGSNPEVGGRFLPIQPLFRTGRSALGIHYDPSFEKNNGEDGTEGCIALTNRWELDDLLNYVRTYQPEYLEVKLQQ</sequence>
<evidence type="ECO:0000256" key="6">
    <source>
        <dbReference type="PROSITE-ProRule" id="PRU01373"/>
    </source>
</evidence>
<dbReference type="InterPro" id="IPR005490">
    <property type="entry name" value="LD_TPept_cat_dom"/>
</dbReference>
<keyword evidence="3 6" id="KW-0133">Cell shape</keyword>
<dbReference type="CDD" id="cd16913">
    <property type="entry name" value="YkuD_like"/>
    <property type="match status" value="1"/>
</dbReference>
<comment type="pathway">
    <text evidence="1 6">Cell wall biogenesis; peptidoglycan biosynthesis.</text>
</comment>
<dbReference type="InterPro" id="IPR038063">
    <property type="entry name" value="Transpep_catalytic_dom"/>
</dbReference>
<reference evidence="8 9" key="1">
    <citation type="submission" date="2024-09" db="EMBL/GenBank/DDBJ databases">
        <title>Floridaenema gen nov. (Aerosakkonemataceae, Aerosakkonematales ord. nov., Cyanobacteria) from benthic tropical and subtropical fresh waters, with the description of four new species.</title>
        <authorList>
            <person name="Moretto J.A."/>
            <person name="Berthold D.E."/>
            <person name="Lefler F.W."/>
            <person name="Huang I.-S."/>
            <person name="Laughinghouse H. IV."/>
        </authorList>
    </citation>
    <scope>NUCLEOTIDE SEQUENCE [LARGE SCALE GENOMIC DNA]</scope>
    <source>
        <strain evidence="8 9">BLCC-F46</strain>
    </source>
</reference>
<evidence type="ECO:0000256" key="5">
    <source>
        <dbReference type="ARBA" id="ARBA00023316"/>
    </source>
</evidence>
<keyword evidence="5 6" id="KW-0961">Cell wall biogenesis/degradation</keyword>
<dbReference type="PROSITE" id="PS51257">
    <property type="entry name" value="PROKAR_LIPOPROTEIN"/>
    <property type="match status" value="1"/>
</dbReference>
<evidence type="ECO:0000313" key="8">
    <source>
        <dbReference type="EMBL" id="MFB2882283.1"/>
    </source>
</evidence>
<evidence type="ECO:0000256" key="1">
    <source>
        <dbReference type="ARBA" id="ARBA00004752"/>
    </source>
</evidence>
<evidence type="ECO:0000256" key="4">
    <source>
        <dbReference type="ARBA" id="ARBA00022984"/>
    </source>
</evidence>
<name>A0ABV4XJP6_9CYAN</name>
<dbReference type="EMBL" id="JBHFNQ010000268">
    <property type="protein sequence ID" value="MFB2882283.1"/>
    <property type="molecule type" value="Genomic_DNA"/>
</dbReference>
<dbReference type="RefSeq" id="WP_413275236.1">
    <property type="nucleotide sequence ID" value="NZ_JBHFNQ010000268.1"/>
</dbReference>
<evidence type="ECO:0000313" key="9">
    <source>
        <dbReference type="Proteomes" id="UP001576774"/>
    </source>
</evidence>
<dbReference type="Pfam" id="PF03734">
    <property type="entry name" value="YkuD"/>
    <property type="match status" value="1"/>
</dbReference>